<feature type="non-terminal residue" evidence="1">
    <location>
        <position position="1"/>
    </location>
</feature>
<organism evidence="1 2">
    <name type="scientific">Racocetra fulgida</name>
    <dbReference type="NCBI Taxonomy" id="60492"/>
    <lineage>
        <taxon>Eukaryota</taxon>
        <taxon>Fungi</taxon>
        <taxon>Fungi incertae sedis</taxon>
        <taxon>Mucoromycota</taxon>
        <taxon>Glomeromycotina</taxon>
        <taxon>Glomeromycetes</taxon>
        <taxon>Diversisporales</taxon>
        <taxon>Gigasporaceae</taxon>
        <taxon>Racocetra</taxon>
    </lineage>
</organism>
<evidence type="ECO:0000313" key="1">
    <source>
        <dbReference type="EMBL" id="CAG8730261.1"/>
    </source>
</evidence>
<proteinExistence type="predicted"/>
<gene>
    <name evidence="1" type="ORF">RFULGI_LOCUS12082</name>
</gene>
<protein>
    <submittedName>
        <fullName evidence="1">5420_t:CDS:1</fullName>
    </submittedName>
</protein>
<sequence length="48" mass="5503">RSILLSDLTEAVYNSLISIPEIDENLEGNIGFFFECCVDFTEILDFQE</sequence>
<keyword evidence="2" id="KW-1185">Reference proteome</keyword>
<reference evidence="1" key="1">
    <citation type="submission" date="2021-06" db="EMBL/GenBank/DDBJ databases">
        <authorList>
            <person name="Kallberg Y."/>
            <person name="Tangrot J."/>
            <person name="Rosling A."/>
        </authorList>
    </citation>
    <scope>NUCLEOTIDE SEQUENCE</scope>
    <source>
        <strain evidence="1">IN212</strain>
    </source>
</reference>
<comment type="caution">
    <text evidence="1">The sequence shown here is derived from an EMBL/GenBank/DDBJ whole genome shotgun (WGS) entry which is preliminary data.</text>
</comment>
<dbReference type="Proteomes" id="UP000789396">
    <property type="component" value="Unassembled WGS sequence"/>
</dbReference>
<name>A0A9N9ICU6_9GLOM</name>
<accession>A0A9N9ICU6</accession>
<feature type="non-terminal residue" evidence="1">
    <location>
        <position position="48"/>
    </location>
</feature>
<dbReference type="AlphaFoldDB" id="A0A9N9ICU6"/>
<evidence type="ECO:0000313" key="2">
    <source>
        <dbReference type="Proteomes" id="UP000789396"/>
    </source>
</evidence>
<dbReference type="EMBL" id="CAJVPZ010028076">
    <property type="protein sequence ID" value="CAG8730261.1"/>
    <property type="molecule type" value="Genomic_DNA"/>
</dbReference>
<dbReference type="OrthoDB" id="2430504at2759"/>